<protein>
    <submittedName>
        <fullName evidence="2">Phospholipid N-methyltransferase</fullName>
    </submittedName>
</protein>
<feature type="domain" description="Methyltransferase" evidence="1">
    <location>
        <begin position="49"/>
        <end position="144"/>
    </location>
</feature>
<comment type="caution">
    <text evidence="2">The sequence shown here is derived from an EMBL/GenBank/DDBJ whole genome shotgun (WGS) entry which is preliminary data.</text>
</comment>
<dbReference type="Gene3D" id="3.40.50.150">
    <property type="entry name" value="Vaccinia Virus protein VP39"/>
    <property type="match status" value="1"/>
</dbReference>
<dbReference type="InterPro" id="IPR041698">
    <property type="entry name" value="Methyltransf_25"/>
</dbReference>
<dbReference type="Pfam" id="PF13649">
    <property type="entry name" value="Methyltransf_25"/>
    <property type="match status" value="1"/>
</dbReference>
<dbReference type="RefSeq" id="WP_108022968.1">
    <property type="nucleotide sequence ID" value="NZ_QBKR01000009.1"/>
</dbReference>
<dbReference type="GO" id="GO:0032259">
    <property type="term" value="P:methylation"/>
    <property type="evidence" value="ECO:0007669"/>
    <property type="project" value="UniProtKB-KW"/>
</dbReference>
<dbReference type="OrthoDB" id="9805585at2"/>
<proteinExistence type="predicted"/>
<dbReference type="Proteomes" id="UP000244240">
    <property type="component" value="Unassembled WGS sequence"/>
</dbReference>
<organism evidence="2 3">
    <name type="scientific">Melghirimyces profundicolus</name>
    <dbReference type="NCBI Taxonomy" id="1242148"/>
    <lineage>
        <taxon>Bacteria</taxon>
        <taxon>Bacillati</taxon>
        <taxon>Bacillota</taxon>
        <taxon>Bacilli</taxon>
        <taxon>Bacillales</taxon>
        <taxon>Thermoactinomycetaceae</taxon>
        <taxon>Melghirimyces</taxon>
    </lineage>
</organism>
<evidence type="ECO:0000313" key="3">
    <source>
        <dbReference type="Proteomes" id="UP000244240"/>
    </source>
</evidence>
<keyword evidence="2" id="KW-0808">Transferase</keyword>
<dbReference type="GO" id="GO:0008168">
    <property type="term" value="F:methyltransferase activity"/>
    <property type="evidence" value="ECO:0007669"/>
    <property type="project" value="UniProtKB-KW"/>
</dbReference>
<accession>A0A2T6BW26</accession>
<evidence type="ECO:0000313" key="2">
    <source>
        <dbReference type="EMBL" id="PTX60290.1"/>
    </source>
</evidence>
<dbReference type="SUPFAM" id="SSF53335">
    <property type="entry name" value="S-adenosyl-L-methionine-dependent methyltransferases"/>
    <property type="match status" value="1"/>
</dbReference>
<sequence>MKNLFTERTLFFTKFLQSPGNIGSVLPSSRFLVQAMLKPVDWQQTRTLVELGAGTGVLTRHIQEQIHPNCRVAVFEQDPELREKLRQTFPRYRHYSRAEELGSGEPFPPGQVDCVLSSLPFFNFPPEKREIILEAIFRSLKKGGIFVTYQYSLQMKRELSRLFHLKDVRFVPLNIPCAFVYVCQKP</sequence>
<dbReference type="CDD" id="cd02440">
    <property type="entry name" value="AdoMet_MTases"/>
    <property type="match status" value="1"/>
</dbReference>
<keyword evidence="3" id="KW-1185">Reference proteome</keyword>
<dbReference type="InterPro" id="IPR029063">
    <property type="entry name" value="SAM-dependent_MTases_sf"/>
</dbReference>
<gene>
    <name evidence="2" type="ORF">C8P63_10954</name>
</gene>
<reference evidence="2 3" key="1">
    <citation type="submission" date="2018-04" db="EMBL/GenBank/DDBJ databases">
        <title>Genomic Encyclopedia of Archaeal and Bacterial Type Strains, Phase II (KMG-II): from individual species to whole genera.</title>
        <authorList>
            <person name="Goeker M."/>
        </authorList>
    </citation>
    <scope>NUCLEOTIDE SEQUENCE [LARGE SCALE GENOMIC DNA]</scope>
    <source>
        <strain evidence="2 3">DSM 45787</strain>
    </source>
</reference>
<evidence type="ECO:0000259" key="1">
    <source>
        <dbReference type="Pfam" id="PF13649"/>
    </source>
</evidence>
<dbReference type="AlphaFoldDB" id="A0A2T6BW26"/>
<name>A0A2T6BW26_9BACL</name>
<keyword evidence="2" id="KW-0489">Methyltransferase</keyword>
<dbReference type="EMBL" id="QBKR01000009">
    <property type="protein sequence ID" value="PTX60290.1"/>
    <property type="molecule type" value="Genomic_DNA"/>
</dbReference>